<feature type="chain" id="PRO_5045645022" description="DUF4397 domain-containing protein" evidence="2">
    <location>
        <begin position="19"/>
        <end position="261"/>
    </location>
</feature>
<evidence type="ECO:0000256" key="2">
    <source>
        <dbReference type="SAM" id="SignalP"/>
    </source>
</evidence>
<dbReference type="Proteomes" id="UP001176429">
    <property type="component" value="Unassembled WGS sequence"/>
</dbReference>
<evidence type="ECO:0000313" key="4">
    <source>
        <dbReference type="Proteomes" id="UP001176429"/>
    </source>
</evidence>
<dbReference type="RefSeq" id="WP_305004745.1">
    <property type="nucleotide sequence ID" value="NZ_JAUQSY010000001.1"/>
</dbReference>
<name>A0ABT9B9R3_9BACT</name>
<organism evidence="3 4">
    <name type="scientific">Hymenobacter aranciens</name>
    <dbReference type="NCBI Taxonomy" id="3063996"/>
    <lineage>
        <taxon>Bacteria</taxon>
        <taxon>Pseudomonadati</taxon>
        <taxon>Bacteroidota</taxon>
        <taxon>Cytophagia</taxon>
        <taxon>Cytophagales</taxon>
        <taxon>Hymenobacteraceae</taxon>
        <taxon>Hymenobacter</taxon>
    </lineage>
</organism>
<gene>
    <name evidence="3" type="ORF">Q5H93_01720</name>
</gene>
<proteinExistence type="predicted"/>
<evidence type="ECO:0000313" key="3">
    <source>
        <dbReference type="EMBL" id="MDO7873431.1"/>
    </source>
</evidence>
<keyword evidence="4" id="KW-1185">Reference proteome</keyword>
<evidence type="ECO:0000256" key="1">
    <source>
        <dbReference type="SAM" id="MobiDB-lite"/>
    </source>
</evidence>
<reference evidence="3" key="1">
    <citation type="submission" date="2023-07" db="EMBL/GenBank/DDBJ databases">
        <authorList>
            <person name="Kim M.K."/>
        </authorList>
    </citation>
    <scope>NUCLEOTIDE SEQUENCE</scope>
    <source>
        <strain evidence="3">ASUV-10-1</strain>
    </source>
</reference>
<evidence type="ECO:0008006" key="5">
    <source>
        <dbReference type="Google" id="ProtNLM"/>
    </source>
</evidence>
<feature type="signal peptide" evidence="2">
    <location>
        <begin position="1"/>
        <end position="18"/>
    </location>
</feature>
<comment type="caution">
    <text evidence="3">The sequence shown here is derived from an EMBL/GenBank/DDBJ whole genome shotgun (WGS) entry which is preliminary data.</text>
</comment>
<feature type="region of interest" description="Disordered" evidence="1">
    <location>
        <begin position="26"/>
        <end position="46"/>
    </location>
</feature>
<accession>A0ABT9B9R3</accession>
<dbReference type="EMBL" id="JAUQSY010000001">
    <property type="protein sequence ID" value="MDO7873431.1"/>
    <property type="molecule type" value="Genomic_DNA"/>
</dbReference>
<keyword evidence="2" id="KW-0732">Signal</keyword>
<dbReference type="PROSITE" id="PS51257">
    <property type="entry name" value="PROKAR_LIPOPROTEIN"/>
    <property type="match status" value="1"/>
</dbReference>
<sequence>MKKLSASALFLAAGLVLALGSCKKDESTATPANTTPTPPSPTITRVGSTVMAGTLASIRMSYQYTVPQINMAVPVEIESAVATFFGSSASTLVDAGAVSVNKNALDKASNNAYVKAGNFSATTTGQTGTSLGFENGSSWNVAGSSSVPAFTYNHTSSMPDYNGTLPTSITKSTNLTVALNSVSNADSIYVMIAAGNKQLLKRTGREAAVTFTAAELGTLPTVTNNTALIEVIPFRYVVVTQGGKPYAFVKEYAAVGNVNIQ</sequence>
<protein>
    <recommendedName>
        <fullName evidence="5">DUF4397 domain-containing protein</fullName>
    </recommendedName>
</protein>